<keyword evidence="5" id="KW-0479">Metal-binding</keyword>
<evidence type="ECO:0000256" key="6">
    <source>
        <dbReference type="ARBA" id="ARBA00022873"/>
    </source>
</evidence>
<dbReference type="Pfam" id="PF02668">
    <property type="entry name" value="TauD"/>
    <property type="match status" value="2"/>
</dbReference>
<dbReference type="GO" id="GO:0005739">
    <property type="term" value="C:mitochondrion"/>
    <property type="evidence" value="ECO:0007669"/>
    <property type="project" value="TreeGrafter"/>
</dbReference>
<feature type="domain" description="Gamma-butyrobetaine hydroxylase-like N-terminal" evidence="11">
    <location>
        <begin position="47"/>
        <end position="131"/>
    </location>
</feature>
<reference evidence="13 14" key="1">
    <citation type="submission" date="2025-04" db="UniProtKB">
        <authorList>
            <consortium name="RefSeq"/>
        </authorList>
    </citation>
    <scope>IDENTIFICATION</scope>
    <source>
        <tissue evidence="13 14">Tentacle</tissue>
    </source>
</reference>
<feature type="domain" description="Gamma-butyrobetaine hydroxylase-like N-terminal" evidence="11">
    <location>
        <begin position="367"/>
        <end position="449"/>
    </location>
</feature>
<evidence type="ECO:0000256" key="1">
    <source>
        <dbReference type="ARBA" id="ARBA00001954"/>
    </source>
</evidence>
<dbReference type="GeneID" id="116288368"/>
<gene>
    <name evidence="13 14" type="primary">LOC116288368</name>
</gene>
<dbReference type="KEGG" id="aten:116288368"/>
<sequence length="749" mass="87121">MLNGYLFRTLRLKPATVRRHIASVQRLSFSSTQDNSLVRRVKHLARESDERLLTVSWNDGTTNRYPFVYLRDICKCPECFHDSSMQRAFDSVKGLHSGLIATKVDIHEEGKQIKLIWPNKHVTVFDSDWLYERRLPEENQKHDEKENSVIDEGIQLGDHTLTGNIPALKFNDVLNSKETQIKWLDLIRCHGIVIIRGASSEAGQVKKLGETLGFIVPMWFGDSLLEQNDVEKENKGDSLSSVPQATCAYDEYRGGLHLIHCLKEVFGSGGEHTFVDAFKIAKKFKNANPDTFRLLCTSNIMYQRKVANKEAEFQMKFVRPMISKANTMLMRVPWRTFTRRVLTRNLRSFQSCSTLLRSVRAKQVNPDQENRILEVKWTDGSFNRYPFVYLRENCRCPSCYHESSMQRFLHMKNLNLDSASSKMSIKENGGKIEVMWQDNHISVYDCDWLFQERIAKKTSQQQNTDFLREDVQLWGTDFELPEFDFERMLKDERSLLDWLLTLRRVGVAVLKGVLRKVGQLERLGNAVGFLKNTFYGENVALRSEHNARSLAYTSYELQPHTDLPYYEFKPSVILLQFIDQVKSPGGANTLVDGFNVVQEVKKVKPREFDLLVSTPVLWQVIGTEKIYGDFMMTFERPVIELGWTGKLARINYNEPLRVKFVNVSVENLQDVYQAYQSLTKMFYEPRFVVERKMSKGDILTMDNDRLLHGRSAFEVNQRDQRWLQQAYMDWDVLRSKTKVLKKKLGHSEQ</sequence>
<dbReference type="InterPro" id="IPR003819">
    <property type="entry name" value="TauD/TfdA-like"/>
</dbReference>
<feature type="domain" description="TauD/TfdA-like" evidence="10">
    <location>
        <begin position="168"/>
        <end position="335"/>
    </location>
</feature>
<dbReference type="SUPFAM" id="SSF51197">
    <property type="entry name" value="Clavaminate synthase-like"/>
    <property type="match status" value="2"/>
</dbReference>
<evidence type="ECO:0000259" key="11">
    <source>
        <dbReference type="Pfam" id="PF06155"/>
    </source>
</evidence>
<dbReference type="OrthoDB" id="406634at2759"/>
<dbReference type="CDD" id="cd00250">
    <property type="entry name" value="CAS_like"/>
    <property type="match status" value="1"/>
</dbReference>
<dbReference type="PANTHER" id="PTHR10696:SF33">
    <property type="entry name" value="GAMMA-BUTYROBETAINE DIOXYGENASE"/>
    <property type="match status" value="1"/>
</dbReference>
<name>A0A6P8HEE9_ACTTE</name>
<dbReference type="FunFam" id="3.60.130.10:FF:000001">
    <property type="entry name" value="Trimethyllysine dioxygenase, mitochondrial"/>
    <property type="match status" value="1"/>
</dbReference>
<dbReference type="InterPro" id="IPR050411">
    <property type="entry name" value="AlphaKG_dependent_hydroxylases"/>
</dbReference>
<keyword evidence="7" id="KW-0223">Dioxygenase</keyword>
<dbReference type="GO" id="GO:0045329">
    <property type="term" value="P:carnitine biosynthetic process"/>
    <property type="evidence" value="ECO:0007669"/>
    <property type="project" value="UniProtKB-UniPathway"/>
</dbReference>
<keyword evidence="9" id="KW-0408">Iron</keyword>
<evidence type="ECO:0000256" key="7">
    <source>
        <dbReference type="ARBA" id="ARBA00022964"/>
    </source>
</evidence>
<proteinExistence type="inferred from homology"/>
<dbReference type="Pfam" id="PF06155">
    <property type="entry name" value="GBBH-like_N"/>
    <property type="match status" value="2"/>
</dbReference>
<protein>
    <submittedName>
        <fullName evidence="13 14">Uncharacterized protein LOC116288368</fullName>
    </submittedName>
</protein>
<accession>A0A6P8HEE9</accession>
<dbReference type="InterPro" id="IPR010376">
    <property type="entry name" value="GBBH-like_N"/>
</dbReference>
<feature type="domain" description="TauD/TfdA-like" evidence="10">
    <location>
        <begin position="474"/>
        <end position="727"/>
    </location>
</feature>
<evidence type="ECO:0000313" key="13">
    <source>
        <dbReference type="RefSeq" id="XP_031551001.1"/>
    </source>
</evidence>
<dbReference type="Gene3D" id="3.60.130.10">
    <property type="entry name" value="Clavaminate synthase-like"/>
    <property type="match status" value="2"/>
</dbReference>
<evidence type="ECO:0000313" key="12">
    <source>
        <dbReference type="Proteomes" id="UP000515163"/>
    </source>
</evidence>
<dbReference type="FunFam" id="3.30.2020.30:FF:000002">
    <property type="entry name" value="Putative gamma-butyrobetaine dioxygenase"/>
    <property type="match status" value="2"/>
</dbReference>
<evidence type="ECO:0000256" key="3">
    <source>
        <dbReference type="ARBA" id="ARBA00005022"/>
    </source>
</evidence>
<dbReference type="PANTHER" id="PTHR10696">
    <property type="entry name" value="GAMMA-BUTYROBETAINE HYDROXYLASE-RELATED"/>
    <property type="match status" value="1"/>
</dbReference>
<dbReference type="GO" id="GO:0016706">
    <property type="term" value="F:2-oxoglutarate-dependent dioxygenase activity"/>
    <property type="evidence" value="ECO:0007669"/>
    <property type="project" value="UniProtKB-ARBA"/>
</dbReference>
<organism evidence="12 14">
    <name type="scientific">Actinia tenebrosa</name>
    <name type="common">Australian red waratah sea anemone</name>
    <dbReference type="NCBI Taxonomy" id="6105"/>
    <lineage>
        <taxon>Eukaryota</taxon>
        <taxon>Metazoa</taxon>
        <taxon>Cnidaria</taxon>
        <taxon>Anthozoa</taxon>
        <taxon>Hexacorallia</taxon>
        <taxon>Actiniaria</taxon>
        <taxon>Actiniidae</taxon>
        <taxon>Actinia</taxon>
    </lineage>
</organism>
<evidence type="ECO:0000256" key="2">
    <source>
        <dbReference type="ARBA" id="ARBA00001961"/>
    </source>
</evidence>
<dbReference type="Gene3D" id="3.30.2020.30">
    <property type="match status" value="1"/>
</dbReference>
<keyword evidence="8" id="KW-0560">Oxidoreductase</keyword>
<evidence type="ECO:0000256" key="8">
    <source>
        <dbReference type="ARBA" id="ARBA00023002"/>
    </source>
</evidence>
<keyword evidence="6" id="KW-0124">Carnitine biosynthesis</keyword>
<dbReference type="Proteomes" id="UP000515163">
    <property type="component" value="Unplaced"/>
</dbReference>
<dbReference type="InterPro" id="IPR042098">
    <property type="entry name" value="TauD-like_sf"/>
</dbReference>
<comment type="pathway">
    <text evidence="3">Amine and polyamine biosynthesis; carnitine biosynthesis.</text>
</comment>
<dbReference type="RefSeq" id="XP_031551001.1">
    <property type="nucleotide sequence ID" value="XM_031695141.1"/>
</dbReference>
<comment type="cofactor">
    <cofactor evidence="2">
        <name>L-ascorbate</name>
        <dbReference type="ChEBI" id="CHEBI:38290"/>
    </cofactor>
</comment>
<dbReference type="InterPro" id="IPR038492">
    <property type="entry name" value="GBBH-like_N_sf"/>
</dbReference>
<dbReference type="RefSeq" id="XP_031551002.1">
    <property type="nucleotide sequence ID" value="XM_031695142.1"/>
</dbReference>
<dbReference type="AlphaFoldDB" id="A0A6P8HEE9"/>
<keyword evidence="12" id="KW-1185">Reference proteome</keyword>
<dbReference type="GO" id="GO:0046872">
    <property type="term" value="F:metal ion binding"/>
    <property type="evidence" value="ECO:0007669"/>
    <property type="project" value="UniProtKB-KW"/>
</dbReference>
<evidence type="ECO:0000259" key="10">
    <source>
        <dbReference type="Pfam" id="PF02668"/>
    </source>
</evidence>
<evidence type="ECO:0000256" key="4">
    <source>
        <dbReference type="ARBA" id="ARBA00008654"/>
    </source>
</evidence>
<evidence type="ECO:0000256" key="5">
    <source>
        <dbReference type="ARBA" id="ARBA00022723"/>
    </source>
</evidence>
<evidence type="ECO:0000313" key="14">
    <source>
        <dbReference type="RefSeq" id="XP_031551002.1"/>
    </source>
</evidence>
<comment type="cofactor">
    <cofactor evidence="1">
        <name>Fe(2+)</name>
        <dbReference type="ChEBI" id="CHEBI:29033"/>
    </cofactor>
</comment>
<comment type="similarity">
    <text evidence="4">Belongs to the gamma-BBH/TMLD family.</text>
</comment>
<evidence type="ECO:0000256" key="9">
    <source>
        <dbReference type="ARBA" id="ARBA00023004"/>
    </source>
</evidence>
<dbReference type="UniPathway" id="UPA00118"/>